<name>A0AAD5UNE6_9APHY</name>
<dbReference type="EMBL" id="JANAWD010001726">
    <property type="protein sequence ID" value="KAJ3472822.1"/>
    <property type="molecule type" value="Genomic_DNA"/>
</dbReference>
<reference evidence="1" key="1">
    <citation type="submission" date="2022-07" db="EMBL/GenBank/DDBJ databases">
        <title>Genome Sequence of Physisporinus lineatus.</title>
        <authorList>
            <person name="Buettner E."/>
        </authorList>
    </citation>
    <scope>NUCLEOTIDE SEQUENCE</scope>
    <source>
        <strain evidence="1">VT162</strain>
    </source>
</reference>
<protein>
    <submittedName>
        <fullName evidence="1">Uncharacterized protein</fullName>
    </submittedName>
</protein>
<dbReference type="Proteomes" id="UP001212997">
    <property type="component" value="Unassembled WGS sequence"/>
</dbReference>
<evidence type="ECO:0000313" key="1">
    <source>
        <dbReference type="EMBL" id="KAJ3472822.1"/>
    </source>
</evidence>
<sequence>MRNDILYRVRTVIRATTSERRRLKELEEETGIASTNWKNVWTGRQRPTAHMIEALARRWPQYAFWIATGLTDTDNGHTAPTGAWTAGQPRTNKAAEATAVRYFEFQILAQDSVYGTNGALESDFGDLKATEKQKVNDLEHAIAHIAYERRKSALQAKFPDFDADAPFQFKSYSAITDELNSERRYVRDEPEKPNTP</sequence>
<gene>
    <name evidence="1" type="ORF">NLI96_g13243</name>
</gene>
<evidence type="ECO:0000313" key="2">
    <source>
        <dbReference type="Proteomes" id="UP001212997"/>
    </source>
</evidence>
<keyword evidence="2" id="KW-1185">Reference proteome</keyword>
<dbReference type="InterPro" id="IPR010982">
    <property type="entry name" value="Lambda_DNA-bd_dom_sf"/>
</dbReference>
<dbReference type="AlphaFoldDB" id="A0AAD5UNE6"/>
<dbReference type="Gene3D" id="1.10.260.40">
    <property type="entry name" value="lambda repressor-like DNA-binding domains"/>
    <property type="match status" value="1"/>
</dbReference>
<comment type="caution">
    <text evidence="1">The sequence shown here is derived from an EMBL/GenBank/DDBJ whole genome shotgun (WGS) entry which is preliminary data.</text>
</comment>
<organism evidence="1 2">
    <name type="scientific">Meripilus lineatus</name>
    <dbReference type="NCBI Taxonomy" id="2056292"/>
    <lineage>
        <taxon>Eukaryota</taxon>
        <taxon>Fungi</taxon>
        <taxon>Dikarya</taxon>
        <taxon>Basidiomycota</taxon>
        <taxon>Agaricomycotina</taxon>
        <taxon>Agaricomycetes</taxon>
        <taxon>Polyporales</taxon>
        <taxon>Meripilaceae</taxon>
        <taxon>Meripilus</taxon>
    </lineage>
</organism>
<proteinExistence type="predicted"/>
<accession>A0AAD5UNE6</accession>
<dbReference type="GO" id="GO:0003677">
    <property type="term" value="F:DNA binding"/>
    <property type="evidence" value="ECO:0007669"/>
    <property type="project" value="InterPro"/>
</dbReference>